<dbReference type="RefSeq" id="WP_247344546.1">
    <property type="nucleotide sequence ID" value="NZ_CP095550.1"/>
</dbReference>
<protein>
    <recommendedName>
        <fullName evidence="3">DUF4912 domain-containing protein</fullName>
    </recommendedName>
</protein>
<organism evidence="1 2">
    <name type="scientific">Metabacillus endolithicus</name>
    <dbReference type="NCBI Taxonomy" id="1535204"/>
    <lineage>
        <taxon>Bacteria</taxon>
        <taxon>Bacillati</taxon>
        <taxon>Bacillota</taxon>
        <taxon>Bacilli</taxon>
        <taxon>Bacillales</taxon>
        <taxon>Bacillaceae</taxon>
        <taxon>Metabacillus</taxon>
    </lineage>
</organism>
<gene>
    <name evidence="1" type="ORF">ACFSKK_09725</name>
</gene>
<sequence length="156" mass="18198">METYHLLNHQHIIRNQSPVSVDNIEIFTYPDVVLVSWKLVSSTKIAVSSLLGEDFNDLLVRVILCRQNQFKEEFAFKIDKCSGVLEIQNLETDTYFCDLVVSNSKNESIVIKSSTKKEYHNHNGIKNQLNWRKVVEMKESETWVPMFSGYTDYDEE</sequence>
<evidence type="ECO:0000313" key="1">
    <source>
        <dbReference type="EMBL" id="MFD2213957.1"/>
    </source>
</evidence>
<evidence type="ECO:0000313" key="2">
    <source>
        <dbReference type="Proteomes" id="UP001597318"/>
    </source>
</evidence>
<accession>A0ABW5BVU8</accession>
<keyword evidence="2" id="KW-1185">Reference proteome</keyword>
<evidence type="ECO:0008006" key="3">
    <source>
        <dbReference type="Google" id="ProtNLM"/>
    </source>
</evidence>
<name>A0ABW5BVU8_9BACI</name>
<dbReference type="EMBL" id="JBHUIK010000002">
    <property type="protein sequence ID" value="MFD2213957.1"/>
    <property type="molecule type" value="Genomic_DNA"/>
</dbReference>
<dbReference type="Proteomes" id="UP001597318">
    <property type="component" value="Unassembled WGS sequence"/>
</dbReference>
<comment type="caution">
    <text evidence="1">The sequence shown here is derived from an EMBL/GenBank/DDBJ whole genome shotgun (WGS) entry which is preliminary data.</text>
</comment>
<reference evidence="2" key="1">
    <citation type="journal article" date="2019" name="Int. J. Syst. Evol. Microbiol.">
        <title>The Global Catalogue of Microorganisms (GCM) 10K type strain sequencing project: providing services to taxonomists for standard genome sequencing and annotation.</title>
        <authorList>
            <consortium name="The Broad Institute Genomics Platform"/>
            <consortium name="The Broad Institute Genome Sequencing Center for Infectious Disease"/>
            <person name="Wu L."/>
            <person name="Ma J."/>
        </authorList>
    </citation>
    <scope>NUCLEOTIDE SEQUENCE [LARGE SCALE GENOMIC DNA]</scope>
    <source>
        <strain evidence="2">CGMCC 1.15474</strain>
    </source>
</reference>
<proteinExistence type="predicted"/>